<feature type="coiled-coil region" evidence="1">
    <location>
        <begin position="174"/>
        <end position="238"/>
    </location>
</feature>
<dbReference type="AlphaFoldDB" id="A0A9P1ISB2"/>
<evidence type="ECO:0000256" key="1">
    <source>
        <dbReference type="SAM" id="Coils"/>
    </source>
</evidence>
<evidence type="ECO:0000313" key="3">
    <source>
        <dbReference type="Proteomes" id="UP001152747"/>
    </source>
</evidence>
<keyword evidence="1" id="KW-0175">Coiled coil</keyword>
<organism evidence="2 3">
    <name type="scientific">Caenorhabditis angaria</name>
    <dbReference type="NCBI Taxonomy" id="860376"/>
    <lineage>
        <taxon>Eukaryota</taxon>
        <taxon>Metazoa</taxon>
        <taxon>Ecdysozoa</taxon>
        <taxon>Nematoda</taxon>
        <taxon>Chromadorea</taxon>
        <taxon>Rhabditida</taxon>
        <taxon>Rhabditina</taxon>
        <taxon>Rhabditomorpha</taxon>
        <taxon>Rhabditoidea</taxon>
        <taxon>Rhabditidae</taxon>
        <taxon>Peloderinae</taxon>
        <taxon>Caenorhabditis</taxon>
    </lineage>
</organism>
<proteinExistence type="predicted"/>
<protein>
    <submittedName>
        <fullName evidence="2">Uncharacterized protein</fullName>
    </submittedName>
</protein>
<comment type="caution">
    <text evidence="2">The sequence shown here is derived from an EMBL/GenBank/DDBJ whole genome shotgun (WGS) entry which is preliminary data.</text>
</comment>
<gene>
    <name evidence="2" type="ORF">CAMP_LOCUS13027</name>
</gene>
<name>A0A9P1ISB2_9PELO</name>
<sequence>MESYIQNLPKEYAAELQKKFEEYIISKETNTKEIVNLIFNCASKYPNTFSELEKICRFQDQNFRLAIENRVDEIRLDIVNSDVMEINDETWWVLKFIAYLNTEEFLAPERAACFIRGLFQSIACDNQFSPNQFENEYSIQCGIVFLDSLQKSEKNKEFSDYWLKRLRKLWRYFGEKTQEMIENLMERYNQIEIDVKMELKAFYEERIEQVKMEYEKNIEELNRKIEQMTNDLEIKKVNSKGE</sequence>
<accession>A0A9P1ISB2</accession>
<reference evidence="2" key="1">
    <citation type="submission" date="2022-11" db="EMBL/GenBank/DDBJ databases">
        <authorList>
            <person name="Kikuchi T."/>
        </authorList>
    </citation>
    <scope>NUCLEOTIDE SEQUENCE</scope>
    <source>
        <strain evidence="2">PS1010</strain>
    </source>
</reference>
<dbReference type="Proteomes" id="UP001152747">
    <property type="component" value="Unassembled WGS sequence"/>
</dbReference>
<dbReference type="EMBL" id="CANHGI010000005">
    <property type="protein sequence ID" value="CAI5450390.1"/>
    <property type="molecule type" value="Genomic_DNA"/>
</dbReference>
<evidence type="ECO:0000313" key="2">
    <source>
        <dbReference type="EMBL" id="CAI5450390.1"/>
    </source>
</evidence>
<keyword evidence="3" id="KW-1185">Reference proteome</keyword>